<evidence type="ECO:0000256" key="1">
    <source>
        <dbReference type="SAM" id="MobiDB-lite"/>
    </source>
</evidence>
<dbReference type="InterPro" id="IPR029052">
    <property type="entry name" value="Metallo-depent_PP-like"/>
</dbReference>
<gene>
    <name evidence="3" type="ORF">H2200_002756</name>
</gene>
<dbReference type="PANTHER" id="PTHR12905">
    <property type="entry name" value="METALLOPHOSPHOESTERASE"/>
    <property type="match status" value="1"/>
</dbReference>
<dbReference type="InterPro" id="IPR004843">
    <property type="entry name" value="Calcineurin-like_PHP"/>
</dbReference>
<dbReference type="CDD" id="cd07379">
    <property type="entry name" value="MPP_239FB"/>
    <property type="match status" value="1"/>
</dbReference>
<protein>
    <recommendedName>
        <fullName evidence="2">Calcineurin-like phosphoesterase domain-containing protein</fullName>
    </recommendedName>
</protein>
<dbReference type="AlphaFoldDB" id="A0AA39CNB7"/>
<dbReference type="EMBL" id="JAPDRK010000003">
    <property type="protein sequence ID" value="KAJ9614619.1"/>
    <property type="molecule type" value="Genomic_DNA"/>
</dbReference>
<keyword evidence="4" id="KW-1185">Reference proteome</keyword>
<dbReference type="SUPFAM" id="SSF56300">
    <property type="entry name" value="Metallo-dependent phosphatases"/>
    <property type="match status" value="1"/>
</dbReference>
<dbReference type="InterPro" id="IPR051693">
    <property type="entry name" value="UPF0046_metallophosphoest"/>
</dbReference>
<dbReference type="Pfam" id="PF00149">
    <property type="entry name" value="Metallophos"/>
    <property type="match status" value="1"/>
</dbReference>
<evidence type="ECO:0000313" key="4">
    <source>
        <dbReference type="Proteomes" id="UP001172673"/>
    </source>
</evidence>
<organism evidence="3 4">
    <name type="scientific">Cladophialophora chaetospira</name>
    <dbReference type="NCBI Taxonomy" id="386627"/>
    <lineage>
        <taxon>Eukaryota</taxon>
        <taxon>Fungi</taxon>
        <taxon>Dikarya</taxon>
        <taxon>Ascomycota</taxon>
        <taxon>Pezizomycotina</taxon>
        <taxon>Eurotiomycetes</taxon>
        <taxon>Chaetothyriomycetidae</taxon>
        <taxon>Chaetothyriales</taxon>
        <taxon>Herpotrichiellaceae</taxon>
        <taxon>Cladophialophora</taxon>
    </lineage>
</organism>
<dbReference type="PANTHER" id="PTHR12905:SF0">
    <property type="entry name" value="CALCINEURIN-LIKE PHOSPHOESTERASE DOMAIN-CONTAINING PROTEIN"/>
    <property type="match status" value="1"/>
</dbReference>
<dbReference type="GO" id="GO:0016787">
    <property type="term" value="F:hydrolase activity"/>
    <property type="evidence" value="ECO:0007669"/>
    <property type="project" value="InterPro"/>
</dbReference>
<dbReference type="Gene3D" id="3.60.21.10">
    <property type="match status" value="1"/>
</dbReference>
<feature type="domain" description="Calcineurin-like phosphoesterase" evidence="2">
    <location>
        <begin position="15"/>
        <end position="244"/>
    </location>
</feature>
<accession>A0AA39CNB7</accession>
<sequence>MSTPKPPSEKISTCILIISDTHGKLPNPADHDADTQVPFHEPLPSADVLVHCGDLTMNGRVEQHEAALQLTKSVDAPVKIVIPGNHDITLDRKYYAKYPTEHAEEIYSSSVLDDIYRMYTGPEAVAAGITYLVEGTTQVRLNNGASLTVYASAYQPEYFNWAFGYPRSEDRYNLPPQRTSTSVPKNPVPDHGEVDVMITHGPPRGILDLNWNHGKVGENCGCEHLLRAVERCRPKIHAFGHIHEAWGAVRKKWDVDAWAADFDNCAKRMRDLAIMPSAAPLSTGPAPTKSQTSSSSAPASKTASPSRRKPLDPFHPLHNPSAYYMYASQASTNIKTAGETLIMPGAYQGAQVPQMCAMVDARDLKFGKETLFVNASVLNLKYQARNAPWVVDILLPKAKEEVGDGRGR</sequence>
<evidence type="ECO:0000313" key="3">
    <source>
        <dbReference type="EMBL" id="KAJ9614619.1"/>
    </source>
</evidence>
<feature type="region of interest" description="Disordered" evidence="1">
    <location>
        <begin position="278"/>
        <end position="312"/>
    </location>
</feature>
<name>A0AA39CNB7_9EURO</name>
<reference evidence="3" key="1">
    <citation type="submission" date="2022-10" db="EMBL/GenBank/DDBJ databases">
        <title>Culturing micro-colonial fungi from biological soil crusts in the Mojave desert and describing Neophaeococcomyces mojavensis, and introducing the new genera and species Taxawa tesnikishii.</title>
        <authorList>
            <person name="Kurbessoian T."/>
            <person name="Stajich J.E."/>
        </authorList>
    </citation>
    <scope>NUCLEOTIDE SEQUENCE</scope>
    <source>
        <strain evidence="3">TK_41</strain>
    </source>
</reference>
<dbReference type="Proteomes" id="UP001172673">
    <property type="component" value="Unassembled WGS sequence"/>
</dbReference>
<evidence type="ECO:0000259" key="2">
    <source>
        <dbReference type="Pfam" id="PF00149"/>
    </source>
</evidence>
<feature type="compositionally biased region" description="Low complexity" evidence="1">
    <location>
        <begin position="285"/>
        <end position="305"/>
    </location>
</feature>
<comment type="caution">
    <text evidence="3">The sequence shown here is derived from an EMBL/GenBank/DDBJ whole genome shotgun (WGS) entry which is preliminary data.</text>
</comment>
<proteinExistence type="predicted"/>